<protein>
    <submittedName>
        <fullName evidence="1">Uncharacterized protein</fullName>
    </submittedName>
</protein>
<proteinExistence type="predicted"/>
<name>A0A1X0RA62_RHIZD</name>
<accession>A0A1X0RA62</accession>
<dbReference type="Proteomes" id="UP000242414">
    <property type="component" value="Unassembled WGS sequence"/>
</dbReference>
<dbReference type="VEuPathDB" id="FungiDB:BCV72DRAFT_79465"/>
<evidence type="ECO:0000313" key="1">
    <source>
        <dbReference type="EMBL" id="ORE08935.1"/>
    </source>
</evidence>
<sequence length="92" mass="9728">MSNNQVKNDPFVLSVAQGGEAAISAQDMLKLLDSLKVDPSSSPDLQTLVESAKNGEPVDREALMATVANLLANDTQHLGELAGSIGNFEIEF</sequence>
<organism evidence="1">
    <name type="scientific">Rhizopus microsporus var. microsporus</name>
    <dbReference type="NCBI Taxonomy" id="86635"/>
    <lineage>
        <taxon>Eukaryota</taxon>
        <taxon>Fungi</taxon>
        <taxon>Fungi incertae sedis</taxon>
        <taxon>Mucoromycota</taxon>
        <taxon>Mucoromycotina</taxon>
        <taxon>Mucoromycetes</taxon>
        <taxon>Mucorales</taxon>
        <taxon>Mucorineae</taxon>
        <taxon>Rhizopodaceae</taxon>
        <taxon>Rhizopus</taxon>
    </lineage>
</organism>
<dbReference type="AlphaFoldDB" id="A0A1X0RA62"/>
<reference evidence="1" key="1">
    <citation type="journal article" date="2016" name="Proc. Natl. Acad. Sci. U.S.A.">
        <title>Lipid metabolic changes in an early divergent fungus govern the establishment of a mutualistic symbiosis with endobacteria.</title>
        <authorList>
            <person name="Lastovetsky O.A."/>
            <person name="Gaspar M.L."/>
            <person name="Mondo S.J."/>
            <person name="LaButti K.M."/>
            <person name="Sandor L."/>
            <person name="Grigoriev I.V."/>
            <person name="Henry S.A."/>
            <person name="Pawlowska T.E."/>
        </authorList>
    </citation>
    <scope>NUCLEOTIDE SEQUENCE [LARGE SCALE GENOMIC DNA]</scope>
    <source>
        <strain evidence="1">ATCC 52814</strain>
    </source>
</reference>
<dbReference type="EMBL" id="KV921882">
    <property type="protein sequence ID" value="ORE08935.1"/>
    <property type="molecule type" value="Genomic_DNA"/>
</dbReference>
<dbReference type="OrthoDB" id="2270765at2759"/>
<gene>
    <name evidence="1" type="ORF">BCV72DRAFT_79465</name>
</gene>